<dbReference type="Pfam" id="PF01782">
    <property type="entry name" value="RimM"/>
    <property type="match status" value="1"/>
</dbReference>
<proteinExistence type="inferred from homology"/>
<dbReference type="Gene3D" id="2.40.30.60">
    <property type="entry name" value="RimM"/>
    <property type="match status" value="1"/>
</dbReference>
<comment type="similarity">
    <text evidence="5">Belongs to the RimM family.</text>
</comment>
<accession>A0ABX1GFD0</accession>
<dbReference type="InterPro" id="IPR011961">
    <property type="entry name" value="RimM"/>
</dbReference>
<dbReference type="InterPro" id="IPR009000">
    <property type="entry name" value="Transl_B-barrel_sf"/>
</dbReference>
<keyword evidence="1 5" id="KW-0963">Cytoplasm</keyword>
<dbReference type="PANTHER" id="PTHR33692">
    <property type="entry name" value="RIBOSOME MATURATION FACTOR RIMM"/>
    <property type="match status" value="1"/>
</dbReference>
<evidence type="ECO:0000259" key="7">
    <source>
        <dbReference type="Pfam" id="PF24986"/>
    </source>
</evidence>
<keyword evidence="2 5" id="KW-0690">Ribosome biogenesis</keyword>
<organism evidence="8 9">
    <name type="scientific">Spongiibacter thalassae</name>
    <dbReference type="NCBI Taxonomy" id="2721624"/>
    <lineage>
        <taxon>Bacteria</taxon>
        <taxon>Pseudomonadati</taxon>
        <taxon>Pseudomonadota</taxon>
        <taxon>Gammaproteobacteria</taxon>
        <taxon>Cellvibrionales</taxon>
        <taxon>Spongiibacteraceae</taxon>
        <taxon>Spongiibacter</taxon>
    </lineage>
</organism>
<dbReference type="Gene3D" id="2.30.30.240">
    <property type="entry name" value="PRC-barrel domain"/>
    <property type="match status" value="1"/>
</dbReference>
<reference evidence="8 9" key="1">
    <citation type="submission" date="2020-04" db="EMBL/GenBank/DDBJ databases">
        <authorList>
            <person name="Yoon J."/>
        </authorList>
    </citation>
    <scope>NUCLEOTIDE SEQUENCE [LARGE SCALE GENOMIC DNA]</scope>
    <source>
        <strain evidence="8 9">KMU-166</strain>
    </source>
</reference>
<evidence type="ECO:0000256" key="4">
    <source>
        <dbReference type="ARBA" id="ARBA00023186"/>
    </source>
</evidence>
<dbReference type="HAMAP" id="MF_00014">
    <property type="entry name" value="Ribosome_mat_RimM"/>
    <property type="match status" value="1"/>
</dbReference>
<dbReference type="InterPro" id="IPR011033">
    <property type="entry name" value="PRC_barrel-like_sf"/>
</dbReference>
<dbReference type="InterPro" id="IPR056792">
    <property type="entry name" value="PRC_RimM"/>
</dbReference>
<evidence type="ECO:0000256" key="2">
    <source>
        <dbReference type="ARBA" id="ARBA00022517"/>
    </source>
</evidence>
<evidence type="ECO:0000259" key="6">
    <source>
        <dbReference type="Pfam" id="PF01782"/>
    </source>
</evidence>
<dbReference type="Pfam" id="PF24986">
    <property type="entry name" value="PRC_RimM"/>
    <property type="match status" value="1"/>
</dbReference>
<feature type="domain" description="Ribosome maturation factor RimM PRC barrel" evidence="7">
    <location>
        <begin position="102"/>
        <end position="174"/>
    </location>
</feature>
<dbReference type="RefSeq" id="WP_168449455.1">
    <property type="nucleotide sequence ID" value="NZ_JAAWWK010000002.1"/>
</dbReference>
<comment type="subunit">
    <text evidence="5">Binds ribosomal protein uS19.</text>
</comment>
<dbReference type="Proteomes" id="UP000765845">
    <property type="component" value="Unassembled WGS sequence"/>
</dbReference>
<protein>
    <recommendedName>
        <fullName evidence="5">Ribosome maturation factor RimM</fullName>
    </recommendedName>
</protein>
<name>A0ABX1GFD0_9GAMM</name>
<evidence type="ECO:0000256" key="5">
    <source>
        <dbReference type="HAMAP-Rule" id="MF_00014"/>
    </source>
</evidence>
<dbReference type="InterPro" id="IPR002676">
    <property type="entry name" value="RimM_N"/>
</dbReference>
<keyword evidence="3 5" id="KW-0698">rRNA processing</keyword>
<dbReference type="SUPFAM" id="SSF50346">
    <property type="entry name" value="PRC-barrel domain"/>
    <property type="match status" value="1"/>
</dbReference>
<keyword evidence="4 5" id="KW-0143">Chaperone</keyword>
<dbReference type="InterPro" id="IPR036976">
    <property type="entry name" value="RimM_N_sf"/>
</dbReference>
<comment type="domain">
    <text evidence="5">The PRC barrel domain binds ribosomal protein uS19.</text>
</comment>
<feature type="domain" description="RimM N-terminal" evidence="6">
    <location>
        <begin position="9"/>
        <end position="87"/>
    </location>
</feature>
<evidence type="ECO:0000256" key="3">
    <source>
        <dbReference type="ARBA" id="ARBA00022552"/>
    </source>
</evidence>
<evidence type="ECO:0000313" key="9">
    <source>
        <dbReference type="Proteomes" id="UP000765845"/>
    </source>
</evidence>
<evidence type="ECO:0000313" key="8">
    <source>
        <dbReference type="EMBL" id="NKI16914.1"/>
    </source>
</evidence>
<comment type="function">
    <text evidence="5">An accessory protein needed during the final step in the assembly of 30S ribosomal subunit, possibly for assembly of the head region. Essential for efficient processing of 16S rRNA. May be needed both before and after RbfA during the maturation of 16S rRNA. It has affinity for free ribosomal 30S subunits but not for 70S ribosomes.</text>
</comment>
<comment type="caution">
    <text evidence="8">The sequence shown here is derived from an EMBL/GenBank/DDBJ whole genome shotgun (WGS) entry which is preliminary data.</text>
</comment>
<sequence>MSTSADFVVIGKITTVYGVKGWVKVHAFTDPISNFFDYSGFVIRKKGRWQPIEIDESRMHGKGIVAHLQGVDDRELAREYCGLELGIVAETLPALDEGEYYWHELIGLKVYQHDSPEQLLGQVDHLMETGANDVLVLKACEGSIDSRERLIPYVPDQFVRKIDVPNGKMTVDWDPEF</sequence>
<gene>
    <name evidence="5 8" type="primary">rimM</name>
    <name evidence="8" type="ORF">HCU74_05715</name>
</gene>
<keyword evidence="9" id="KW-1185">Reference proteome</keyword>
<comment type="subcellular location">
    <subcellularLocation>
        <location evidence="5">Cytoplasm</location>
    </subcellularLocation>
</comment>
<dbReference type="EMBL" id="JAAWWK010000002">
    <property type="protein sequence ID" value="NKI16914.1"/>
    <property type="molecule type" value="Genomic_DNA"/>
</dbReference>
<evidence type="ECO:0000256" key="1">
    <source>
        <dbReference type="ARBA" id="ARBA00022490"/>
    </source>
</evidence>
<dbReference type="NCBIfam" id="TIGR02273">
    <property type="entry name" value="16S_RimM"/>
    <property type="match status" value="1"/>
</dbReference>
<dbReference type="SUPFAM" id="SSF50447">
    <property type="entry name" value="Translation proteins"/>
    <property type="match status" value="1"/>
</dbReference>
<dbReference type="PANTHER" id="PTHR33692:SF1">
    <property type="entry name" value="RIBOSOME MATURATION FACTOR RIMM"/>
    <property type="match status" value="1"/>
</dbReference>